<dbReference type="RefSeq" id="XP_013894617.1">
    <property type="nucleotide sequence ID" value="XM_014039163.1"/>
</dbReference>
<dbReference type="Gene3D" id="1.20.140.100">
    <property type="entry name" value="Dynein heavy chain, N-terminal domain 2"/>
    <property type="match status" value="1"/>
</dbReference>
<name>A0A0D2J735_9CHLO</name>
<gene>
    <name evidence="2" type="ORF">MNEG_12366</name>
</gene>
<evidence type="ECO:0000259" key="1">
    <source>
        <dbReference type="Pfam" id="PF08393"/>
    </source>
</evidence>
<accession>A0A0D2J735</accession>
<dbReference type="Proteomes" id="UP000054498">
    <property type="component" value="Unassembled WGS sequence"/>
</dbReference>
<dbReference type="PANTHER" id="PTHR45703:SF1">
    <property type="entry name" value="DYNEINS HEAVY CHAIN"/>
    <property type="match status" value="1"/>
</dbReference>
<feature type="domain" description="Dynein heavy chain linker" evidence="1">
    <location>
        <begin position="3"/>
        <end position="51"/>
    </location>
</feature>
<dbReference type="GO" id="GO:0030286">
    <property type="term" value="C:dynein complex"/>
    <property type="evidence" value="ECO:0007669"/>
    <property type="project" value="InterPro"/>
</dbReference>
<proteinExistence type="predicted"/>
<dbReference type="InterPro" id="IPR042222">
    <property type="entry name" value="Dynein_2_N"/>
</dbReference>
<dbReference type="OrthoDB" id="424310at2759"/>
<dbReference type="InterPro" id="IPR013602">
    <property type="entry name" value="Dynein_heavy_linker"/>
</dbReference>
<dbReference type="AlphaFoldDB" id="A0A0D2J735"/>
<dbReference type="GeneID" id="25729721"/>
<keyword evidence="3" id="KW-1185">Reference proteome</keyword>
<dbReference type="GO" id="GO:0045505">
    <property type="term" value="F:dynein intermediate chain binding"/>
    <property type="evidence" value="ECO:0007669"/>
    <property type="project" value="InterPro"/>
</dbReference>
<evidence type="ECO:0000313" key="3">
    <source>
        <dbReference type="Proteomes" id="UP000054498"/>
    </source>
</evidence>
<reference evidence="2 3" key="1">
    <citation type="journal article" date="2013" name="BMC Genomics">
        <title>Reconstruction of the lipid metabolism for the microalga Monoraphidium neglectum from its genome sequence reveals characteristics suitable for biofuel production.</title>
        <authorList>
            <person name="Bogen C."/>
            <person name="Al-Dilaimi A."/>
            <person name="Albersmeier A."/>
            <person name="Wichmann J."/>
            <person name="Grundmann M."/>
            <person name="Rupp O."/>
            <person name="Lauersen K.J."/>
            <person name="Blifernez-Klassen O."/>
            <person name="Kalinowski J."/>
            <person name="Goesmann A."/>
            <person name="Mussgnug J.H."/>
            <person name="Kruse O."/>
        </authorList>
    </citation>
    <scope>NUCLEOTIDE SEQUENCE [LARGE SCALE GENOMIC DNA]</scope>
    <source>
        <strain evidence="2 3">SAG 48.87</strain>
    </source>
</reference>
<dbReference type="PANTHER" id="PTHR45703">
    <property type="entry name" value="DYNEIN HEAVY CHAIN"/>
    <property type="match status" value="1"/>
</dbReference>
<dbReference type="EMBL" id="KK103427">
    <property type="protein sequence ID" value="KIY95597.1"/>
    <property type="molecule type" value="Genomic_DNA"/>
</dbReference>
<dbReference type="GO" id="GO:0051959">
    <property type="term" value="F:dynein light intermediate chain binding"/>
    <property type="evidence" value="ECO:0007669"/>
    <property type="project" value="InterPro"/>
</dbReference>
<organism evidence="2 3">
    <name type="scientific">Monoraphidium neglectum</name>
    <dbReference type="NCBI Taxonomy" id="145388"/>
    <lineage>
        <taxon>Eukaryota</taxon>
        <taxon>Viridiplantae</taxon>
        <taxon>Chlorophyta</taxon>
        <taxon>core chlorophytes</taxon>
        <taxon>Chlorophyceae</taxon>
        <taxon>CS clade</taxon>
        <taxon>Sphaeropleales</taxon>
        <taxon>Selenastraceae</taxon>
        <taxon>Monoraphidium</taxon>
    </lineage>
</organism>
<dbReference type="Pfam" id="PF08393">
    <property type="entry name" value="DHC_N2"/>
    <property type="match status" value="1"/>
</dbReference>
<dbReference type="InterPro" id="IPR026983">
    <property type="entry name" value="DHC"/>
</dbReference>
<dbReference type="KEGG" id="mng:MNEG_12366"/>
<sequence length="51" mass="5530">MDKLAKGGGDVLAVTGDEELLKTLNEANGLLEQVQKGLADYLETKRLAFPR</sequence>
<protein>
    <recommendedName>
        <fullName evidence="1">Dynein heavy chain linker domain-containing protein</fullName>
    </recommendedName>
</protein>
<evidence type="ECO:0000313" key="2">
    <source>
        <dbReference type="EMBL" id="KIY95597.1"/>
    </source>
</evidence>
<dbReference type="STRING" id="145388.A0A0D2J735"/>
<dbReference type="GO" id="GO:0007018">
    <property type="term" value="P:microtubule-based movement"/>
    <property type="evidence" value="ECO:0007669"/>
    <property type="project" value="InterPro"/>
</dbReference>